<gene>
    <name evidence="2" type="ORF">METZ01_LOCUS459819</name>
</gene>
<evidence type="ECO:0000313" key="2">
    <source>
        <dbReference type="EMBL" id="SVE06965.1"/>
    </source>
</evidence>
<proteinExistence type="predicted"/>
<organism evidence="2">
    <name type="scientific">marine metagenome</name>
    <dbReference type="NCBI Taxonomy" id="408172"/>
    <lineage>
        <taxon>unclassified sequences</taxon>
        <taxon>metagenomes</taxon>
        <taxon>ecological metagenomes</taxon>
    </lineage>
</organism>
<feature type="non-terminal residue" evidence="2">
    <location>
        <position position="37"/>
    </location>
</feature>
<protein>
    <submittedName>
        <fullName evidence="2">Uncharacterized protein</fullName>
    </submittedName>
</protein>
<dbReference type="EMBL" id="UINC01192031">
    <property type="protein sequence ID" value="SVE06965.1"/>
    <property type="molecule type" value="Genomic_DNA"/>
</dbReference>
<feature type="region of interest" description="Disordered" evidence="1">
    <location>
        <begin position="16"/>
        <end position="37"/>
    </location>
</feature>
<feature type="non-terminal residue" evidence="2">
    <location>
        <position position="1"/>
    </location>
</feature>
<dbReference type="AlphaFoldDB" id="A0A383AID7"/>
<reference evidence="2" key="1">
    <citation type="submission" date="2018-05" db="EMBL/GenBank/DDBJ databases">
        <authorList>
            <person name="Lanie J.A."/>
            <person name="Ng W.-L."/>
            <person name="Kazmierczak K.M."/>
            <person name="Andrzejewski T.M."/>
            <person name="Davidsen T.M."/>
            <person name="Wayne K.J."/>
            <person name="Tettelin H."/>
            <person name="Glass J.I."/>
            <person name="Rusch D."/>
            <person name="Podicherti R."/>
            <person name="Tsui H.-C.T."/>
            <person name="Winkler M.E."/>
        </authorList>
    </citation>
    <scope>NUCLEOTIDE SEQUENCE</scope>
</reference>
<name>A0A383AID7_9ZZZZ</name>
<sequence>FGLLWRLSVRGFGDAPPASVIRHGEPGGRPRGSTGGV</sequence>
<accession>A0A383AID7</accession>
<evidence type="ECO:0000256" key="1">
    <source>
        <dbReference type="SAM" id="MobiDB-lite"/>
    </source>
</evidence>